<protein>
    <recommendedName>
        <fullName evidence="2">DUF4397 domain-containing protein</fullName>
    </recommendedName>
</protein>
<sequence>MHVHPIGPFIRKEVVSGKIRPANRGTDQEDTMKKFIAAGIGAGALVALSGLAPANAAEDAAMLSVLHGVPGLTVDVYVNDELTLDDFEPGDLAGPLELAAGTYSVAITASDAADASEPVIGPVDLPLEAGGNYTAVANLDADGNPTANLFTNDVSEIAAGEGRLTVRHVAAAPAVDVLAGGEAVITGLANPDEQSLDLPAGTVEASVAAAGTTDPVLGPAPVDVAEGTLTIAYAWGSLEDDTLALAVQTVTGMHSSPDGVPAGAAGLVATNAPERVVGLWAAAAIAALSVIAIAAGAARKAVSARTER</sequence>
<evidence type="ECO:0000313" key="3">
    <source>
        <dbReference type="EMBL" id="BDZ53508.1"/>
    </source>
</evidence>
<evidence type="ECO:0000259" key="2">
    <source>
        <dbReference type="Pfam" id="PF14344"/>
    </source>
</evidence>
<evidence type="ECO:0000256" key="1">
    <source>
        <dbReference type="SAM" id="Phobius"/>
    </source>
</evidence>
<keyword evidence="1" id="KW-1133">Transmembrane helix</keyword>
<dbReference type="Pfam" id="PF14344">
    <property type="entry name" value="DUF4397"/>
    <property type="match status" value="1"/>
</dbReference>
<reference evidence="4" key="1">
    <citation type="journal article" date="2019" name="Int. J. Syst. Evol. Microbiol.">
        <title>The Global Catalogue of Microorganisms (GCM) 10K type strain sequencing project: providing services to taxonomists for standard genome sequencing and annotation.</title>
        <authorList>
            <consortium name="The Broad Institute Genomics Platform"/>
            <consortium name="The Broad Institute Genome Sequencing Center for Infectious Disease"/>
            <person name="Wu L."/>
            <person name="Ma J."/>
        </authorList>
    </citation>
    <scope>NUCLEOTIDE SEQUENCE [LARGE SCALE GENOMIC DNA]</scope>
    <source>
        <strain evidence="4">NBRC 109019</strain>
    </source>
</reference>
<feature type="transmembrane region" description="Helical" evidence="1">
    <location>
        <begin position="277"/>
        <end position="298"/>
    </location>
</feature>
<dbReference type="InterPro" id="IPR025510">
    <property type="entry name" value="DUF4397"/>
</dbReference>
<feature type="domain" description="DUF4397" evidence="2">
    <location>
        <begin position="61"/>
        <end position="177"/>
    </location>
</feature>
<accession>A0ABN6YBX3</accession>
<dbReference type="Proteomes" id="UP001321477">
    <property type="component" value="Chromosome"/>
</dbReference>
<keyword evidence="1" id="KW-0812">Transmembrane</keyword>
<organism evidence="3 4">
    <name type="scientific">Agromyces marinus</name>
    <dbReference type="NCBI Taxonomy" id="1389020"/>
    <lineage>
        <taxon>Bacteria</taxon>
        <taxon>Bacillati</taxon>
        <taxon>Actinomycetota</taxon>
        <taxon>Actinomycetes</taxon>
        <taxon>Micrococcales</taxon>
        <taxon>Microbacteriaceae</taxon>
        <taxon>Agromyces</taxon>
    </lineage>
</organism>
<keyword evidence="4" id="KW-1185">Reference proteome</keyword>
<proteinExistence type="predicted"/>
<name>A0ABN6YBX3_9MICO</name>
<keyword evidence="1" id="KW-0472">Membrane</keyword>
<dbReference type="EMBL" id="AP027734">
    <property type="protein sequence ID" value="BDZ53508.1"/>
    <property type="molecule type" value="Genomic_DNA"/>
</dbReference>
<gene>
    <name evidence="3" type="ORF">GCM10025870_05810</name>
</gene>
<evidence type="ECO:0000313" key="4">
    <source>
        <dbReference type="Proteomes" id="UP001321477"/>
    </source>
</evidence>